<protein>
    <recommendedName>
        <fullName evidence="2">CAAX prenyl protease 2/Lysostaphin resistance protein A-like domain-containing protein</fullName>
    </recommendedName>
</protein>
<proteinExistence type="predicted"/>
<sequence>MNEIPRPVLAEVPVERPSRPGWPEIVAGLAAYAVFEVVVIVYLQNAVLSAAMAGFVGFVLSAVMGLGAFAVAALLRIRRLAPFGVRRTSGRSLLAAVGFGVLAWVLAAIASLLYQAVTDDHQNVQVDYQAAAAGGVVWYLATAVSGFVATPIGEELIFRGVLANALGRYGTWISVLASATVFALVHGLNPVLPVAFVIGVVNALLLRRTGSVWPGIVVHGVNNALAMSVPVIVALASS</sequence>
<dbReference type="PANTHER" id="PTHR36435:SF1">
    <property type="entry name" value="CAAX AMINO TERMINAL PROTEASE FAMILY PROTEIN"/>
    <property type="match status" value="1"/>
</dbReference>
<keyword evidence="1" id="KW-0472">Membrane</keyword>
<organism evidence="3 4">
    <name type="scientific">Saccharopolyspora shandongensis</name>
    <dbReference type="NCBI Taxonomy" id="418495"/>
    <lineage>
        <taxon>Bacteria</taxon>
        <taxon>Bacillati</taxon>
        <taxon>Actinomycetota</taxon>
        <taxon>Actinomycetes</taxon>
        <taxon>Pseudonocardiales</taxon>
        <taxon>Pseudonocardiaceae</taxon>
        <taxon>Saccharopolyspora</taxon>
    </lineage>
</organism>
<dbReference type="Pfam" id="PF02517">
    <property type="entry name" value="Rce1-like"/>
    <property type="match status" value="1"/>
</dbReference>
<evidence type="ECO:0000313" key="3">
    <source>
        <dbReference type="EMBL" id="SDX37502.1"/>
    </source>
</evidence>
<feature type="transmembrane region" description="Helical" evidence="1">
    <location>
        <begin position="190"/>
        <end position="206"/>
    </location>
</feature>
<evidence type="ECO:0000259" key="2">
    <source>
        <dbReference type="Pfam" id="PF02517"/>
    </source>
</evidence>
<keyword evidence="4" id="KW-1185">Reference proteome</keyword>
<dbReference type="GO" id="GO:0004175">
    <property type="term" value="F:endopeptidase activity"/>
    <property type="evidence" value="ECO:0007669"/>
    <property type="project" value="UniProtKB-ARBA"/>
</dbReference>
<feature type="transmembrane region" description="Helical" evidence="1">
    <location>
        <begin position="25"/>
        <end position="44"/>
    </location>
</feature>
<evidence type="ECO:0000256" key="1">
    <source>
        <dbReference type="SAM" id="Phobius"/>
    </source>
</evidence>
<dbReference type="InterPro" id="IPR052710">
    <property type="entry name" value="CAAX_protease"/>
</dbReference>
<keyword evidence="1" id="KW-0812">Transmembrane</keyword>
<dbReference type="Proteomes" id="UP000199529">
    <property type="component" value="Unassembled WGS sequence"/>
</dbReference>
<keyword evidence="1" id="KW-1133">Transmembrane helix</keyword>
<evidence type="ECO:0000313" key="4">
    <source>
        <dbReference type="Proteomes" id="UP000199529"/>
    </source>
</evidence>
<dbReference type="InterPro" id="IPR003675">
    <property type="entry name" value="Rce1/LyrA-like_dom"/>
</dbReference>
<feature type="transmembrane region" description="Helical" evidence="1">
    <location>
        <begin position="50"/>
        <end position="72"/>
    </location>
</feature>
<dbReference type="GO" id="GO:0080120">
    <property type="term" value="P:CAAX-box protein maturation"/>
    <property type="evidence" value="ECO:0007669"/>
    <property type="project" value="UniProtKB-ARBA"/>
</dbReference>
<feature type="transmembrane region" description="Helical" evidence="1">
    <location>
        <begin position="213"/>
        <end position="236"/>
    </location>
</feature>
<dbReference type="EMBL" id="FNOK01000010">
    <property type="protein sequence ID" value="SDX37502.1"/>
    <property type="molecule type" value="Genomic_DNA"/>
</dbReference>
<accession>A0A1H3B6C9</accession>
<reference evidence="4" key="1">
    <citation type="submission" date="2016-10" db="EMBL/GenBank/DDBJ databases">
        <authorList>
            <person name="Varghese N."/>
            <person name="Submissions S."/>
        </authorList>
    </citation>
    <scope>NUCLEOTIDE SEQUENCE [LARGE SCALE GENOMIC DNA]</scope>
    <source>
        <strain evidence="4">CGMCC 4.3530</strain>
    </source>
</reference>
<feature type="transmembrane region" description="Helical" evidence="1">
    <location>
        <begin position="128"/>
        <end position="149"/>
    </location>
</feature>
<dbReference type="OrthoDB" id="3693644at2"/>
<name>A0A1H3B6C9_9PSEU</name>
<dbReference type="AlphaFoldDB" id="A0A1H3B6C9"/>
<dbReference type="STRING" id="418495.SAMN05216215_101082"/>
<gene>
    <name evidence="3" type="ORF">SAMN05216215_101082</name>
</gene>
<feature type="transmembrane region" description="Helical" evidence="1">
    <location>
        <begin position="93"/>
        <end position="116"/>
    </location>
</feature>
<dbReference type="PANTHER" id="PTHR36435">
    <property type="entry name" value="SLR1288 PROTEIN"/>
    <property type="match status" value="1"/>
</dbReference>
<dbReference type="RefSeq" id="WP_093265371.1">
    <property type="nucleotide sequence ID" value="NZ_FNOK01000010.1"/>
</dbReference>
<feature type="transmembrane region" description="Helical" evidence="1">
    <location>
        <begin position="161"/>
        <end position="184"/>
    </location>
</feature>
<feature type="domain" description="CAAX prenyl protease 2/Lysostaphin resistance protein A-like" evidence="2">
    <location>
        <begin position="138"/>
        <end position="225"/>
    </location>
</feature>